<keyword evidence="2" id="KW-0479">Metal-binding</keyword>
<feature type="binding site" evidence="2">
    <location>
        <position position="62"/>
    </location>
    <ligand>
        <name>substrate</name>
    </ligand>
</feature>
<feature type="binding site" evidence="2">
    <location>
        <position position="28"/>
    </location>
    <ligand>
        <name>substrate</name>
    </ligand>
</feature>
<feature type="binding site" evidence="2">
    <location>
        <begin position="179"/>
        <end position="181"/>
    </location>
    <ligand>
        <name>substrate</name>
    </ligand>
</feature>
<dbReference type="NCBIfam" id="NF011405">
    <property type="entry name" value="PRK14830.1"/>
    <property type="match status" value="1"/>
</dbReference>
<feature type="binding site" evidence="2">
    <location>
        <begin position="12"/>
        <end position="15"/>
    </location>
    <ligand>
        <name>substrate</name>
    </ligand>
</feature>
<proteinExistence type="inferred from homology"/>
<keyword evidence="2" id="KW-0460">Magnesium</keyword>
<feature type="binding site" evidence="2">
    <location>
        <begin position="56"/>
        <end position="58"/>
    </location>
    <ligand>
        <name>substrate</name>
    </ligand>
</feature>
<dbReference type="PANTHER" id="PTHR10291">
    <property type="entry name" value="DEHYDRODOLICHYL DIPHOSPHATE SYNTHASE FAMILY MEMBER"/>
    <property type="match status" value="1"/>
</dbReference>
<evidence type="ECO:0000256" key="1">
    <source>
        <dbReference type="ARBA" id="ARBA00022679"/>
    </source>
</evidence>
<dbReference type="HAMAP" id="MF_01139">
    <property type="entry name" value="ISPT"/>
    <property type="match status" value="1"/>
</dbReference>
<dbReference type="PANTHER" id="PTHR10291:SF0">
    <property type="entry name" value="DEHYDRODOLICHYL DIPHOSPHATE SYNTHASE 2"/>
    <property type="match status" value="1"/>
</dbReference>
<dbReference type="FunFam" id="3.40.1180.10:FF:000001">
    <property type="entry name" value="(2E,6E)-farnesyl-diphosphate-specific ditrans,polycis-undecaprenyl-diphosphate synthase"/>
    <property type="match status" value="1"/>
</dbReference>
<feature type="active site" evidence="2">
    <location>
        <position position="11"/>
    </location>
</feature>
<dbReference type="KEGG" id="fms:M1R53_04130"/>
<dbReference type="InterPro" id="IPR001441">
    <property type="entry name" value="UPP_synth-like"/>
</dbReference>
<dbReference type="SUPFAM" id="SSF64005">
    <property type="entry name" value="Undecaprenyl diphosphate synthase"/>
    <property type="match status" value="1"/>
</dbReference>
<dbReference type="Pfam" id="PF01255">
    <property type="entry name" value="Prenyltransf"/>
    <property type="match status" value="1"/>
</dbReference>
<evidence type="ECO:0000313" key="4">
    <source>
        <dbReference type="Proteomes" id="UP000831151"/>
    </source>
</evidence>
<dbReference type="GO" id="GO:0045547">
    <property type="term" value="F:ditrans,polycis-polyprenyl diphosphate synthase [(2E,6E)-farnesyl diphosphate specific] activity"/>
    <property type="evidence" value="ECO:0007669"/>
    <property type="project" value="TreeGrafter"/>
</dbReference>
<reference evidence="3" key="1">
    <citation type="submission" date="2022-04" db="EMBL/GenBank/DDBJ databases">
        <title>Complete genome sequences of Ezakiella coagulans and Fenollaria massiliensis.</title>
        <authorList>
            <person name="France M.T."/>
            <person name="Clifford J."/>
            <person name="Narina S."/>
            <person name="Rutt L."/>
            <person name="Ravel J."/>
        </authorList>
    </citation>
    <scope>NUCLEOTIDE SEQUENCE</scope>
    <source>
        <strain evidence="3">C0061C2</strain>
    </source>
</reference>
<dbReference type="Gene3D" id="3.40.1180.10">
    <property type="entry name" value="Decaprenyl diphosphate synthase-like"/>
    <property type="match status" value="1"/>
</dbReference>
<dbReference type="Proteomes" id="UP000831151">
    <property type="component" value="Chromosome"/>
</dbReference>
<dbReference type="CDD" id="cd00475">
    <property type="entry name" value="Cis_IPPS"/>
    <property type="match status" value="1"/>
</dbReference>
<evidence type="ECO:0000256" key="2">
    <source>
        <dbReference type="HAMAP-Rule" id="MF_01139"/>
    </source>
</evidence>
<gene>
    <name evidence="3" type="ORF">M1R53_04130</name>
</gene>
<organism evidence="3 4">
    <name type="scientific">Fenollaria massiliensis</name>
    <dbReference type="NCBI Taxonomy" id="938288"/>
    <lineage>
        <taxon>Bacteria</taxon>
        <taxon>Bacillati</taxon>
        <taxon>Bacillota</taxon>
        <taxon>Clostridia</taxon>
        <taxon>Eubacteriales</taxon>
        <taxon>Fenollaria</taxon>
    </lineage>
</organism>
<comment type="function">
    <text evidence="2">Catalyzes the condensation of isopentenyl diphosphate (IPP) with allylic pyrophosphates generating different type of terpenoids.</text>
</comment>
<dbReference type="NCBIfam" id="TIGR00055">
    <property type="entry name" value="uppS"/>
    <property type="match status" value="1"/>
</dbReference>
<comment type="cofactor">
    <cofactor evidence="2">
        <name>Mg(2+)</name>
        <dbReference type="ChEBI" id="CHEBI:18420"/>
    </cofactor>
    <text evidence="2">Binds 2 magnesium ions per subunit.</text>
</comment>
<dbReference type="EMBL" id="CP096649">
    <property type="protein sequence ID" value="UQK59843.1"/>
    <property type="molecule type" value="Genomic_DNA"/>
</dbReference>
<feature type="binding site" evidence="2">
    <location>
        <position position="24"/>
    </location>
    <ligand>
        <name>substrate</name>
    </ligand>
</feature>
<feature type="binding site" evidence="2">
    <location>
        <position position="192"/>
    </location>
    <ligand>
        <name>Mg(2+)</name>
        <dbReference type="ChEBI" id="CHEBI:18420"/>
    </ligand>
</feature>
<dbReference type="GO" id="GO:0000287">
    <property type="term" value="F:magnesium ion binding"/>
    <property type="evidence" value="ECO:0007669"/>
    <property type="project" value="UniProtKB-UniRule"/>
</dbReference>
<dbReference type="InterPro" id="IPR036424">
    <property type="entry name" value="UPP_synth-like_sf"/>
</dbReference>
<protein>
    <recommendedName>
        <fullName evidence="2">Isoprenyl transferase</fullName>
        <ecNumber evidence="2">2.5.1.-</ecNumber>
    </recommendedName>
</protein>
<comment type="similarity">
    <text evidence="2">Belongs to the UPP synthase family.</text>
</comment>
<keyword evidence="1 2" id="KW-0808">Transferase</keyword>
<dbReference type="RefSeq" id="WP_249243175.1">
    <property type="nucleotide sequence ID" value="NZ_CP096649.1"/>
</dbReference>
<feature type="binding site" evidence="2">
    <location>
        <position position="60"/>
    </location>
    <ligand>
        <name>substrate</name>
    </ligand>
</feature>
<dbReference type="AlphaFoldDB" id="A0A9E7IVV7"/>
<evidence type="ECO:0000313" key="3">
    <source>
        <dbReference type="EMBL" id="UQK59843.1"/>
    </source>
</evidence>
<feature type="active site" description="Proton acceptor" evidence="2">
    <location>
        <position position="59"/>
    </location>
</feature>
<dbReference type="GO" id="GO:0016094">
    <property type="term" value="P:polyprenol biosynthetic process"/>
    <property type="evidence" value="ECO:0007669"/>
    <property type="project" value="TreeGrafter"/>
</dbReference>
<comment type="subunit">
    <text evidence="2">Homodimer.</text>
</comment>
<feature type="binding site" evidence="2">
    <location>
        <position position="173"/>
    </location>
    <ligand>
        <name>substrate</name>
    </ligand>
</feature>
<accession>A0A9E7IVV7</accession>
<feature type="binding site" evidence="2">
    <location>
        <position position="16"/>
    </location>
    <ligand>
        <name>substrate</name>
    </ligand>
</feature>
<keyword evidence="4" id="KW-1185">Reference proteome</keyword>
<feature type="binding site" evidence="2">
    <location>
        <position position="11"/>
    </location>
    <ligand>
        <name>Mg(2+)</name>
        <dbReference type="ChEBI" id="CHEBI:18420"/>
    </ligand>
</feature>
<name>A0A9E7IVV7_9FIRM</name>
<dbReference type="EC" id="2.5.1.-" evidence="2"/>
<sequence length="225" mass="26219">MIPNHVAIIMDGNGRWAKKRNMPRTYGHKEGMNRVIENVRYASDAGVKYLTLYAFSKENWKRPKEEVSFLMKLIIIYINSQIDELDRNNVKIVVSGDLDEIYPESKKVIDGAIERTSKNTGLILNICLNYGSRDEIIRAINLAQKDGREINSYEDLKEYFYNSYIPDPDLIIRTSGEERLSNFLLMQSAYSELYFTDKLWPDFHKEDFAEALKNFAGRHRRYGGI</sequence>